<evidence type="ECO:0000256" key="6">
    <source>
        <dbReference type="ARBA" id="ARBA00022840"/>
    </source>
</evidence>
<comment type="catalytic activity">
    <reaction evidence="10">
        <text>L-seryl-[protein] + ATP = O-phospho-L-seryl-[protein] + ADP + H(+)</text>
        <dbReference type="Rhea" id="RHEA:17989"/>
        <dbReference type="Rhea" id="RHEA-COMP:9863"/>
        <dbReference type="Rhea" id="RHEA-COMP:11604"/>
        <dbReference type="ChEBI" id="CHEBI:15378"/>
        <dbReference type="ChEBI" id="CHEBI:29999"/>
        <dbReference type="ChEBI" id="CHEBI:30616"/>
        <dbReference type="ChEBI" id="CHEBI:83421"/>
        <dbReference type="ChEBI" id="CHEBI:456216"/>
        <dbReference type="EC" id="2.7.11.1"/>
    </reaction>
    <physiologicalReaction direction="left-to-right" evidence="10">
        <dbReference type="Rhea" id="RHEA:17990"/>
    </physiologicalReaction>
</comment>
<dbReference type="EMBL" id="JAVHJO010000006">
    <property type="protein sequence ID" value="KAK6539710.1"/>
    <property type="molecule type" value="Genomic_DNA"/>
</dbReference>
<feature type="domain" description="Protein kinase" evidence="13">
    <location>
        <begin position="191"/>
        <end position="686"/>
    </location>
</feature>
<comment type="catalytic activity">
    <reaction evidence="9">
        <text>L-threonyl-[protein] + ATP = O-phospho-L-threonyl-[protein] + ADP + H(+)</text>
        <dbReference type="Rhea" id="RHEA:46608"/>
        <dbReference type="Rhea" id="RHEA-COMP:11060"/>
        <dbReference type="Rhea" id="RHEA-COMP:11605"/>
        <dbReference type="ChEBI" id="CHEBI:15378"/>
        <dbReference type="ChEBI" id="CHEBI:30013"/>
        <dbReference type="ChEBI" id="CHEBI:30616"/>
        <dbReference type="ChEBI" id="CHEBI:61977"/>
        <dbReference type="ChEBI" id="CHEBI:456216"/>
        <dbReference type="EC" id="2.7.11.1"/>
    </reaction>
    <physiologicalReaction direction="left-to-right" evidence="9">
        <dbReference type="Rhea" id="RHEA:46609"/>
    </physiologicalReaction>
</comment>
<dbReference type="GO" id="GO:0017148">
    <property type="term" value="P:negative regulation of translation"/>
    <property type="evidence" value="ECO:0007669"/>
    <property type="project" value="UniProtKB-KW"/>
</dbReference>
<dbReference type="PANTHER" id="PTHR11042:SF160">
    <property type="entry name" value="EUKARYOTIC TRANSLATION INITIATION FACTOR 2-ALPHA KINASE 1"/>
    <property type="match status" value="1"/>
</dbReference>
<evidence type="ECO:0000256" key="3">
    <source>
        <dbReference type="ARBA" id="ARBA00022679"/>
    </source>
</evidence>
<dbReference type="InterPro" id="IPR000719">
    <property type="entry name" value="Prot_kinase_dom"/>
</dbReference>
<comment type="caution">
    <text evidence="14">The sequence shown here is derived from an EMBL/GenBank/DDBJ whole genome shotgun (WGS) entry which is preliminary data.</text>
</comment>
<keyword evidence="3" id="KW-0808">Transferase</keyword>
<dbReference type="PROSITE" id="PS50011">
    <property type="entry name" value="PROTEIN_KINASE_DOM"/>
    <property type="match status" value="1"/>
</dbReference>
<keyword evidence="15" id="KW-1185">Reference proteome</keyword>
<dbReference type="GO" id="GO:0005524">
    <property type="term" value="F:ATP binding"/>
    <property type="evidence" value="ECO:0007669"/>
    <property type="project" value="UniProtKB-UniRule"/>
</dbReference>
<evidence type="ECO:0000256" key="1">
    <source>
        <dbReference type="ARBA" id="ARBA00012513"/>
    </source>
</evidence>
<dbReference type="GO" id="GO:0005634">
    <property type="term" value="C:nucleus"/>
    <property type="evidence" value="ECO:0007669"/>
    <property type="project" value="TreeGrafter"/>
</dbReference>
<evidence type="ECO:0000259" key="13">
    <source>
        <dbReference type="PROSITE" id="PS50011"/>
    </source>
</evidence>
<evidence type="ECO:0000313" key="14">
    <source>
        <dbReference type="EMBL" id="KAK6539710.1"/>
    </source>
</evidence>
<dbReference type="InterPro" id="IPR050339">
    <property type="entry name" value="CC_SR_Kinase"/>
</dbReference>
<evidence type="ECO:0000256" key="11">
    <source>
        <dbReference type="PROSITE-ProRule" id="PRU10141"/>
    </source>
</evidence>
<dbReference type="InterPro" id="IPR017441">
    <property type="entry name" value="Protein_kinase_ATP_BS"/>
</dbReference>
<dbReference type="InterPro" id="IPR011009">
    <property type="entry name" value="Kinase-like_dom_sf"/>
</dbReference>
<evidence type="ECO:0000256" key="4">
    <source>
        <dbReference type="ARBA" id="ARBA00022741"/>
    </source>
</evidence>
<keyword evidence="14" id="KW-0396">Initiation factor</keyword>
<keyword evidence="6 11" id="KW-0067">ATP-binding</keyword>
<evidence type="ECO:0000256" key="5">
    <source>
        <dbReference type="ARBA" id="ARBA00022777"/>
    </source>
</evidence>
<protein>
    <recommendedName>
        <fullName evidence="1">non-specific serine/threonine protein kinase</fullName>
        <ecNumber evidence="1">2.7.11.1</ecNumber>
    </recommendedName>
</protein>
<dbReference type="Gene3D" id="3.30.200.20">
    <property type="entry name" value="Phosphorylase Kinase, domain 1"/>
    <property type="match status" value="1"/>
</dbReference>
<keyword evidence="7" id="KW-0652">Protein synthesis inhibitor</keyword>
<organism evidence="14 15">
    <name type="scientific">Orbilia ellipsospora</name>
    <dbReference type="NCBI Taxonomy" id="2528407"/>
    <lineage>
        <taxon>Eukaryota</taxon>
        <taxon>Fungi</taxon>
        <taxon>Dikarya</taxon>
        <taxon>Ascomycota</taxon>
        <taxon>Pezizomycotina</taxon>
        <taxon>Orbiliomycetes</taxon>
        <taxon>Orbiliales</taxon>
        <taxon>Orbiliaceae</taxon>
        <taxon>Orbilia</taxon>
    </lineage>
</organism>
<feature type="region of interest" description="Disordered" evidence="12">
    <location>
        <begin position="1"/>
        <end position="54"/>
    </location>
</feature>
<dbReference type="SMART" id="SM00220">
    <property type="entry name" value="S_TKc"/>
    <property type="match status" value="1"/>
</dbReference>
<evidence type="ECO:0000313" key="15">
    <source>
        <dbReference type="Proteomes" id="UP001365542"/>
    </source>
</evidence>
<dbReference type="GO" id="GO:0004694">
    <property type="term" value="F:eukaryotic translation initiation factor 2alpha kinase activity"/>
    <property type="evidence" value="ECO:0007669"/>
    <property type="project" value="TreeGrafter"/>
</dbReference>
<evidence type="ECO:0000256" key="9">
    <source>
        <dbReference type="ARBA" id="ARBA00048659"/>
    </source>
</evidence>
<feature type="compositionally biased region" description="Acidic residues" evidence="12">
    <location>
        <begin position="302"/>
        <end position="312"/>
    </location>
</feature>
<dbReference type="InterPro" id="IPR008271">
    <property type="entry name" value="Ser/Thr_kinase_AS"/>
</dbReference>
<dbReference type="PROSITE" id="PS00107">
    <property type="entry name" value="PROTEIN_KINASE_ATP"/>
    <property type="match status" value="1"/>
</dbReference>
<dbReference type="PANTHER" id="PTHR11042">
    <property type="entry name" value="EUKARYOTIC TRANSLATION INITIATION FACTOR 2-ALPHA KINASE EIF2-ALPHA KINASE -RELATED"/>
    <property type="match status" value="1"/>
</dbReference>
<feature type="region of interest" description="Disordered" evidence="12">
    <location>
        <begin position="293"/>
        <end position="336"/>
    </location>
</feature>
<keyword evidence="14" id="KW-0648">Protein biosynthesis</keyword>
<evidence type="ECO:0000256" key="8">
    <source>
        <dbReference type="ARBA" id="ARBA00037982"/>
    </source>
</evidence>
<evidence type="ECO:0000256" key="7">
    <source>
        <dbReference type="ARBA" id="ARBA00023193"/>
    </source>
</evidence>
<feature type="binding site" evidence="11">
    <location>
        <position position="221"/>
    </location>
    <ligand>
        <name>ATP</name>
        <dbReference type="ChEBI" id="CHEBI:30616"/>
    </ligand>
</feature>
<dbReference type="Pfam" id="PF00069">
    <property type="entry name" value="Pkinase"/>
    <property type="match status" value="2"/>
</dbReference>
<dbReference type="SUPFAM" id="SSF56112">
    <property type="entry name" value="Protein kinase-like (PK-like)"/>
    <property type="match status" value="1"/>
</dbReference>
<dbReference type="EC" id="2.7.11.1" evidence="1"/>
<evidence type="ECO:0000256" key="2">
    <source>
        <dbReference type="ARBA" id="ARBA00022527"/>
    </source>
</evidence>
<keyword evidence="2" id="KW-0723">Serine/threonine-protein kinase</keyword>
<evidence type="ECO:0000256" key="10">
    <source>
        <dbReference type="ARBA" id="ARBA00048977"/>
    </source>
</evidence>
<dbReference type="PROSITE" id="PS00108">
    <property type="entry name" value="PROTEIN_KINASE_ST"/>
    <property type="match status" value="1"/>
</dbReference>
<keyword evidence="5 14" id="KW-0418">Kinase</keyword>
<accession>A0AAV9XC94</accession>
<name>A0AAV9XC94_9PEZI</name>
<comment type="similarity">
    <text evidence="8">Belongs to the protein kinase superfamily. Ser/Thr protein kinase family. GCN2 subfamily.</text>
</comment>
<dbReference type="Proteomes" id="UP001365542">
    <property type="component" value="Unassembled WGS sequence"/>
</dbReference>
<dbReference type="GO" id="GO:0005737">
    <property type="term" value="C:cytoplasm"/>
    <property type="evidence" value="ECO:0007669"/>
    <property type="project" value="TreeGrafter"/>
</dbReference>
<feature type="compositionally biased region" description="Polar residues" evidence="12">
    <location>
        <begin position="16"/>
        <end position="26"/>
    </location>
</feature>
<dbReference type="AlphaFoldDB" id="A0AAV9XC94"/>
<reference evidence="14 15" key="1">
    <citation type="submission" date="2019-10" db="EMBL/GenBank/DDBJ databases">
        <authorList>
            <person name="Palmer J.M."/>
        </authorList>
    </citation>
    <scope>NUCLEOTIDE SEQUENCE [LARGE SCALE GENOMIC DNA]</scope>
    <source>
        <strain evidence="14 15">TWF694</strain>
    </source>
</reference>
<dbReference type="GO" id="GO:0003743">
    <property type="term" value="F:translation initiation factor activity"/>
    <property type="evidence" value="ECO:0007669"/>
    <property type="project" value="UniProtKB-KW"/>
</dbReference>
<keyword evidence="4 11" id="KW-0547">Nucleotide-binding</keyword>
<evidence type="ECO:0000256" key="12">
    <source>
        <dbReference type="SAM" id="MobiDB-lite"/>
    </source>
</evidence>
<proteinExistence type="inferred from homology"/>
<sequence length="686" mass="76640">MSEEDNDEKEGVGSEAGSSDENSSGGIESPEKNSEPDGLQDVSHIGPSILPSVPRDGQQFDLRMLLQATSTEHQIREHLKRPEYNSYTPEEKQRIVDKSLKKMAEFGALDPKVLEFGGKAYEGHRNAVRGYMASLVQAVSAESTESNALETGASGLRLGAPRGLQLQIPRMGLEATEVQGVSTSAIFGPKWEEVECLGKGGFGSVWACKNLLDEEVYAIKKIIITEQFLKAAKIVDEGHREKAFAGLHHEVRILAKLDHPNIVRYYSSWMERMSQEEFEEIKTRICPEGLSEYTEDSQLSFDDTDDEDDEDSTSQRSDDSEDEEHGAKISHSQDSFDSINLGSTSSLLASNMLSLSLSNARRPKTSISGINFFETSSNLSFNSESSSELEIVPRSTLQLGLPLMEQETRVHILSIQMAKYSLSLDDFIKTPTDSNTPFKDLGIEYNFHPRIAVELMLRIVDGVEYMHHYHLIHRDLKPANIFLKVENGKISGQQGSVIVSGCKCHQRRQKCPENGGCLPGELCSVTPKIGDFGLTADIRRIFEQTNENKHTKNLLEKSIAVGTAFYMPPPWSEKASRAKRLRRTSANKQTSDLHLGDAYALGVIFFELLQPFKTNVQRHIEIGKLREDPRSEDPFPKDFVLEYSSSISTNIIPTLKSTILQLTCEKESRMGVSDLKHKLEELLESF</sequence>
<dbReference type="Gene3D" id="1.10.510.10">
    <property type="entry name" value="Transferase(Phosphotransferase) domain 1"/>
    <property type="match status" value="1"/>
</dbReference>
<gene>
    <name evidence="14" type="primary">EIF2AK1</name>
    <name evidence="14" type="ORF">TWF694_009913</name>
</gene>